<gene>
    <name evidence="1" type="ORF">LCGC14_0427840</name>
</gene>
<name>A0A0F9SVF4_9ZZZZ</name>
<organism evidence="1">
    <name type="scientific">marine sediment metagenome</name>
    <dbReference type="NCBI Taxonomy" id="412755"/>
    <lineage>
        <taxon>unclassified sequences</taxon>
        <taxon>metagenomes</taxon>
        <taxon>ecological metagenomes</taxon>
    </lineage>
</organism>
<reference evidence="1" key="1">
    <citation type="journal article" date="2015" name="Nature">
        <title>Complex archaea that bridge the gap between prokaryotes and eukaryotes.</title>
        <authorList>
            <person name="Spang A."/>
            <person name="Saw J.H."/>
            <person name="Jorgensen S.L."/>
            <person name="Zaremba-Niedzwiedzka K."/>
            <person name="Martijn J."/>
            <person name="Lind A.E."/>
            <person name="van Eijk R."/>
            <person name="Schleper C."/>
            <person name="Guy L."/>
            <person name="Ettema T.J."/>
        </authorList>
    </citation>
    <scope>NUCLEOTIDE SEQUENCE</scope>
</reference>
<comment type="caution">
    <text evidence="1">The sequence shown here is derived from an EMBL/GenBank/DDBJ whole genome shotgun (WGS) entry which is preliminary data.</text>
</comment>
<dbReference type="EMBL" id="LAZR01000397">
    <property type="protein sequence ID" value="KKN70789.1"/>
    <property type="molecule type" value="Genomic_DNA"/>
</dbReference>
<sequence>MSKSVYGKRVFWPFISGYFIIIMPCRNDELGIIEKWERWFKSRKIKTLRREMVGRTVLYREGYQLNFYGPQPEEGRNVRVGTTH</sequence>
<accession>A0A0F9SVF4</accession>
<dbReference type="AlphaFoldDB" id="A0A0F9SVF4"/>
<proteinExistence type="predicted"/>
<evidence type="ECO:0000313" key="1">
    <source>
        <dbReference type="EMBL" id="KKN70789.1"/>
    </source>
</evidence>
<protein>
    <submittedName>
        <fullName evidence="1">Uncharacterized protein</fullName>
    </submittedName>
</protein>